<dbReference type="InterPro" id="IPR004843">
    <property type="entry name" value="Calcineurin-like_PHP"/>
</dbReference>
<protein>
    <submittedName>
        <fullName evidence="8">UDP-2,3-diacylglucosamine hydrolase</fullName>
    </submittedName>
</protein>
<dbReference type="Gene3D" id="3.60.21.10">
    <property type="match status" value="1"/>
</dbReference>
<keyword evidence="9" id="KW-1185">Reference proteome</keyword>
<evidence type="ECO:0000256" key="5">
    <source>
        <dbReference type="ARBA" id="ARBA00023136"/>
    </source>
</evidence>
<evidence type="ECO:0000256" key="6">
    <source>
        <dbReference type="ARBA" id="ARBA00023211"/>
    </source>
</evidence>
<dbReference type="PANTHER" id="PTHR34990">
    <property type="entry name" value="UDP-2,3-DIACYLGLUCOSAMINE HYDROLASE-RELATED"/>
    <property type="match status" value="1"/>
</dbReference>
<dbReference type="InterPro" id="IPR043461">
    <property type="entry name" value="LpxH-like"/>
</dbReference>
<accession>A0A5S9ISL0</accession>
<dbReference type="GO" id="GO:0016020">
    <property type="term" value="C:membrane"/>
    <property type="evidence" value="ECO:0007669"/>
    <property type="project" value="GOC"/>
</dbReference>
<dbReference type="RefSeq" id="WP_151971372.1">
    <property type="nucleotide sequence ID" value="NZ_AP019860.1"/>
</dbReference>
<dbReference type="GO" id="GO:0009245">
    <property type="term" value="P:lipid A biosynthetic process"/>
    <property type="evidence" value="ECO:0007669"/>
    <property type="project" value="TreeGrafter"/>
</dbReference>
<dbReference type="InterPro" id="IPR029052">
    <property type="entry name" value="Metallo-depent_PP-like"/>
</dbReference>
<keyword evidence="5" id="KW-0472">Membrane</keyword>
<feature type="domain" description="Calcineurin-like phosphoesterase" evidence="7">
    <location>
        <begin position="3"/>
        <end position="197"/>
    </location>
</feature>
<evidence type="ECO:0000313" key="9">
    <source>
        <dbReference type="Proteomes" id="UP000326354"/>
    </source>
</evidence>
<dbReference type="GO" id="GO:0046872">
    <property type="term" value="F:metal ion binding"/>
    <property type="evidence" value="ECO:0007669"/>
    <property type="project" value="UniProtKB-KW"/>
</dbReference>
<dbReference type="OrthoDB" id="9802481at2"/>
<dbReference type="EMBL" id="AP019860">
    <property type="protein sequence ID" value="BBM87349.1"/>
    <property type="molecule type" value="Genomic_DNA"/>
</dbReference>
<dbReference type="AlphaFoldDB" id="A0A5S9ISL0"/>
<dbReference type="SUPFAM" id="SSF56300">
    <property type="entry name" value="Metallo-dependent phosphatases"/>
    <property type="match status" value="1"/>
</dbReference>
<evidence type="ECO:0000256" key="3">
    <source>
        <dbReference type="ARBA" id="ARBA00022723"/>
    </source>
</evidence>
<name>A0A5S9ISL0_UABAM</name>
<evidence type="ECO:0000256" key="1">
    <source>
        <dbReference type="ARBA" id="ARBA00022475"/>
    </source>
</evidence>
<organism evidence="8 9">
    <name type="scientific">Uabimicrobium amorphum</name>
    <dbReference type="NCBI Taxonomy" id="2596890"/>
    <lineage>
        <taxon>Bacteria</taxon>
        <taxon>Pseudomonadati</taxon>
        <taxon>Planctomycetota</taxon>
        <taxon>Candidatus Uabimicrobiia</taxon>
        <taxon>Candidatus Uabimicrobiales</taxon>
        <taxon>Candidatus Uabimicrobiaceae</taxon>
        <taxon>Candidatus Uabimicrobium</taxon>
    </lineage>
</organism>
<dbReference type="CDD" id="cd07398">
    <property type="entry name" value="MPP_YbbF-LpxH"/>
    <property type="match status" value="1"/>
</dbReference>
<gene>
    <name evidence="8" type="ORF">UABAM_05758</name>
</gene>
<dbReference type="KEGG" id="uam:UABAM_05758"/>
<dbReference type="NCBIfam" id="NF003743">
    <property type="entry name" value="PRK05340.1"/>
    <property type="match status" value="1"/>
</dbReference>
<evidence type="ECO:0000313" key="8">
    <source>
        <dbReference type="EMBL" id="BBM87349.1"/>
    </source>
</evidence>
<evidence type="ECO:0000259" key="7">
    <source>
        <dbReference type="Pfam" id="PF00149"/>
    </source>
</evidence>
<keyword evidence="4 8" id="KW-0378">Hydrolase</keyword>
<reference evidence="8 9" key="1">
    <citation type="submission" date="2019-08" db="EMBL/GenBank/DDBJ databases">
        <title>Complete genome sequence of Candidatus Uab amorphum.</title>
        <authorList>
            <person name="Shiratori T."/>
            <person name="Suzuki S."/>
            <person name="Kakizawa Y."/>
            <person name="Ishida K."/>
        </authorList>
    </citation>
    <scope>NUCLEOTIDE SEQUENCE [LARGE SCALE GENOMIC DNA]</scope>
    <source>
        <strain evidence="8 9">SRT547</strain>
    </source>
</reference>
<dbReference type="Proteomes" id="UP000326354">
    <property type="component" value="Chromosome"/>
</dbReference>
<evidence type="ECO:0000256" key="4">
    <source>
        <dbReference type="ARBA" id="ARBA00022801"/>
    </source>
</evidence>
<evidence type="ECO:0000256" key="2">
    <source>
        <dbReference type="ARBA" id="ARBA00022519"/>
    </source>
</evidence>
<dbReference type="GO" id="GO:0008758">
    <property type="term" value="F:UDP-2,3-diacylglucosamine hydrolase activity"/>
    <property type="evidence" value="ECO:0007669"/>
    <property type="project" value="TreeGrafter"/>
</dbReference>
<keyword evidence="2" id="KW-0997">Cell inner membrane</keyword>
<sequence length="241" mass="28417">MKKVIFVADLHIDIGETKRLQAFEKFLATEQAPIYIMGDLFNFWAGNAQGNLGYVRHFLRFLRRICAKKQIFFLAGNRDFLFVPFFAKRLKGNTIEDGYTLTLGKHRVVLYHGDALCTGDKSYLEMKKWLQSDLIYYISRFMPSNVCVKIGQKFRQTSQKAIRKKAQKDMGLNFQFILDILDDLNQDVMICGHTHKPQFKVLREEKDNDKELYVLPECKEQCISYLEWSDNQFTYKEKNYD</sequence>
<dbReference type="Pfam" id="PF00149">
    <property type="entry name" value="Metallophos"/>
    <property type="match status" value="1"/>
</dbReference>
<keyword evidence="3" id="KW-0479">Metal-binding</keyword>
<dbReference type="PANTHER" id="PTHR34990:SF1">
    <property type="entry name" value="UDP-2,3-DIACYLGLUCOSAMINE HYDROLASE"/>
    <property type="match status" value="1"/>
</dbReference>
<keyword evidence="6" id="KW-0464">Manganese</keyword>
<keyword evidence="1" id="KW-1003">Cell membrane</keyword>
<proteinExistence type="predicted"/>